<geneLocation type="plasmid" evidence="1">
    <name>pA2483imp-1</name>
</geneLocation>
<protein>
    <submittedName>
        <fullName evidence="1">Uncharacterized protein</fullName>
    </submittedName>
</protein>
<dbReference type="RefSeq" id="WP_024189758.1">
    <property type="nucleotide sequence ID" value="NZ_LC532225.1"/>
</dbReference>
<evidence type="ECO:0000313" key="1">
    <source>
        <dbReference type="EMBL" id="BCB24652.1"/>
    </source>
</evidence>
<evidence type="ECO:0000313" key="2">
    <source>
        <dbReference type="EMBL" id="BCB25060.1"/>
    </source>
</evidence>
<reference evidence="1" key="1">
    <citation type="submission" date="2020-03" db="EMBL/GenBank/DDBJ databases">
        <title>Complete plasmid sequence of Enterobacter hormaechei subsp. xiangfangensis pA2483mcr-9 and pA2483imp-1.</title>
        <authorList>
            <person name="Kananizadeh P."/>
            <person name="Tada T."/>
            <person name="Kirikae T."/>
        </authorList>
    </citation>
    <scope>NUCLEOTIDE SEQUENCE</scope>
    <source>
        <strain evidence="1">A2483</strain>
        <plasmid evidence="1">pA2483imp-1</plasmid>
    </source>
</reference>
<name>A0A6F8V4P4_9ENTR</name>
<accession>A0A6F8V4P4</accession>
<dbReference type="EMBL" id="LC532227">
    <property type="protein sequence ID" value="BCB25060.1"/>
    <property type="molecule type" value="Genomic_DNA"/>
</dbReference>
<reference evidence="2" key="2">
    <citation type="submission" date="2020-03" db="EMBL/GenBank/DDBJ databases">
        <title>Complete plasmid sequence of Enterobacter hormaechei subsp. xiangfangensis pA2504mcr-9 amd pA2504imp-1.</title>
        <authorList>
            <person name="Kananizadeh P."/>
            <person name="Tada T."/>
            <person name="Kirikae T."/>
        </authorList>
    </citation>
    <scope>NUCLEOTIDE SEQUENCE</scope>
    <source>
        <strain evidence="2">A2504</strain>
        <plasmid evidence="2">pA2504imp-1</plasmid>
    </source>
</reference>
<dbReference type="EMBL" id="LC532225">
    <property type="protein sequence ID" value="BCB24652.1"/>
    <property type="molecule type" value="Genomic_DNA"/>
</dbReference>
<proteinExistence type="predicted"/>
<sequence>MRNKQSLDTVNGHVAQTFRKPARKMYINASKGSNPAFEYWADKLLPGERLPRGKYFRNCQFLKKFNTGHSIILAKSKTGMQINPDLLRQFKSIPADSGKAIIENCSTRIMFKPNN</sequence>
<dbReference type="AlphaFoldDB" id="A0A6F8V4P4"/>
<organism evidence="1">
    <name type="scientific">Enterobacter hormaechei subsp. xiangfangensis</name>
    <dbReference type="NCBI Taxonomy" id="1296536"/>
    <lineage>
        <taxon>Bacteria</taxon>
        <taxon>Pseudomonadati</taxon>
        <taxon>Pseudomonadota</taxon>
        <taxon>Gammaproteobacteria</taxon>
        <taxon>Enterobacterales</taxon>
        <taxon>Enterobacteriaceae</taxon>
        <taxon>Enterobacter</taxon>
        <taxon>Enterobacter cloacae complex</taxon>
    </lineage>
</organism>
<keyword evidence="1" id="KW-0614">Plasmid</keyword>
<geneLocation type="plasmid" evidence="2">
    <name>pA2504imp-1</name>
</geneLocation>